<dbReference type="EMBL" id="CP060724">
    <property type="protein sequence ID" value="QNN76132.1"/>
    <property type="molecule type" value="Genomic_DNA"/>
</dbReference>
<dbReference type="InterPro" id="IPR018672">
    <property type="entry name" value="DUF2140"/>
</dbReference>
<feature type="transmembrane region" description="Helical" evidence="1">
    <location>
        <begin position="18"/>
        <end position="39"/>
    </location>
</feature>
<dbReference type="Pfam" id="PF09911">
    <property type="entry name" value="DUF2140"/>
    <property type="match status" value="1"/>
</dbReference>
<dbReference type="AlphaFoldDB" id="A0A7G9T7Q7"/>
<keyword evidence="3" id="KW-1185">Reference proteome</keyword>
<keyword evidence="1" id="KW-0472">Membrane</keyword>
<proteinExistence type="predicted"/>
<organism evidence="2 3">
    <name type="scientific">Weissella diestrammenae</name>
    <dbReference type="NCBI Taxonomy" id="1162633"/>
    <lineage>
        <taxon>Bacteria</taxon>
        <taxon>Bacillati</taxon>
        <taxon>Bacillota</taxon>
        <taxon>Bacilli</taxon>
        <taxon>Lactobacillales</taxon>
        <taxon>Lactobacillaceae</taxon>
        <taxon>Weissella</taxon>
    </lineage>
</organism>
<evidence type="ECO:0000313" key="3">
    <source>
        <dbReference type="Proteomes" id="UP000515800"/>
    </source>
</evidence>
<keyword evidence="1" id="KW-0812">Transmembrane</keyword>
<protein>
    <submittedName>
        <fullName evidence="2">YpmS family protein</fullName>
    </submittedName>
</protein>
<reference evidence="2 3" key="1">
    <citation type="submission" date="2020-08" db="EMBL/GenBank/DDBJ databases">
        <title>Genome sequence of Weissella diestrammenae KACC 16890T.</title>
        <authorList>
            <person name="Hyun D.-W."/>
            <person name="Bae J.-W."/>
        </authorList>
    </citation>
    <scope>NUCLEOTIDE SEQUENCE [LARGE SCALE GENOMIC DNA]</scope>
    <source>
        <strain evidence="2 3">KACC 16890</strain>
    </source>
</reference>
<evidence type="ECO:0000256" key="1">
    <source>
        <dbReference type="SAM" id="Phobius"/>
    </source>
</evidence>
<name>A0A7G9T7Q7_9LACO</name>
<gene>
    <name evidence="2" type="ORF">H9L19_07245</name>
</gene>
<dbReference type="Proteomes" id="UP000515800">
    <property type="component" value="Chromosome"/>
</dbReference>
<dbReference type="KEGG" id="wdi:H9L19_07245"/>
<sequence length="200" mass="22554">MMRHQFTKEQKQIRNQGLLWGIGGTLIAVVLLSIVLLLLPQNQAGTKDVKPNIADAAMEVRMTKTNLNAWLNQYLNNDPDLKGKFRFEMAEKSMMVYGTERLLGQHVDYGMKMTPSVTKNGNLLLHADSVAVGQLPLPVKYVMSALGDHLDLPKWVTVNAHDQTIRINLNQIPNQSGLKFKIEKINMEKNQFIFRAGLSN</sequence>
<keyword evidence="1" id="KW-1133">Transmembrane helix</keyword>
<evidence type="ECO:0000313" key="2">
    <source>
        <dbReference type="EMBL" id="QNN76132.1"/>
    </source>
</evidence>
<accession>A0A7G9T7Q7</accession>